<dbReference type="KEGG" id="bgok:Pr1d_32740"/>
<keyword evidence="1" id="KW-0732">Signal</keyword>
<dbReference type="NCBIfam" id="TIGR02595">
    <property type="entry name" value="PEP_CTERM"/>
    <property type="match status" value="1"/>
</dbReference>
<accession>A0A5B9QEE7</accession>
<evidence type="ECO:0000313" key="3">
    <source>
        <dbReference type="Proteomes" id="UP000323917"/>
    </source>
</evidence>
<evidence type="ECO:0008006" key="4">
    <source>
        <dbReference type="Google" id="ProtNLM"/>
    </source>
</evidence>
<proteinExistence type="predicted"/>
<protein>
    <recommendedName>
        <fullName evidence="4">PEP-CTERM protein-sorting domain-containing protein</fullName>
    </recommendedName>
</protein>
<keyword evidence="3" id="KW-1185">Reference proteome</keyword>
<feature type="signal peptide" evidence="1">
    <location>
        <begin position="1"/>
        <end position="23"/>
    </location>
</feature>
<name>A0A5B9QEE7_9BACT</name>
<feature type="chain" id="PRO_5022831201" description="PEP-CTERM protein-sorting domain-containing protein" evidence="1">
    <location>
        <begin position="24"/>
        <end position="340"/>
    </location>
</feature>
<organism evidence="2 3">
    <name type="scientific">Bythopirellula goksoeyrii</name>
    <dbReference type="NCBI Taxonomy" id="1400387"/>
    <lineage>
        <taxon>Bacteria</taxon>
        <taxon>Pseudomonadati</taxon>
        <taxon>Planctomycetota</taxon>
        <taxon>Planctomycetia</taxon>
        <taxon>Pirellulales</taxon>
        <taxon>Lacipirellulaceae</taxon>
        <taxon>Bythopirellula</taxon>
    </lineage>
</organism>
<gene>
    <name evidence="2" type="ORF">Pr1d_32740</name>
</gene>
<reference evidence="2 3" key="1">
    <citation type="submission" date="2019-08" db="EMBL/GenBank/DDBJ databases">
        <title>Deep-cultivation of Planctomycetes and their phenomic and genomic characterization uncovers novel biology.</title>
        <authorList>
            <person name="Wiegand S."/>
            <person name="Jogler M."/>
            <person name="Boedeker C."/>
            <person name="Pinto D."/>
            <person name="Vollmers J."/>
            <person name="Rivas-Marin E."/>
            <person name="Kohn T."/>
            <person name="Peeters S.H."/>
            <person name="Heuer A."/>
            <person name="Rast P."/>
            <person name="Oberbeckmann S."/>
            <person name="Bunk B."/>
            <person name="Jeske O."/>
            <person name="Meyerdierks A."/>
            <person name="Storesund J.E."/>
            <person name="Kallscheuer N."/>
            <person name="Luecker S."/>
            <person name="Lage O.M."/>
            <person name="Pohl T."/>
            <person name="Merkel B.J."/>
            <person name="Hornburger P."/>
            <person name="Mueller R.-W."/>
            <person name="Bruemmer F."/>
            <person name="Labrenz M."/>
            <person name="Spormann A.M."/>
            <person name="Op den Camp H."/>
            <person name="Overmann J."/>
            <person name="Amann R."/>
            <person name="Jetten M.S.M."/>
            <person name="Mascher T."/>
            <person name="Medema M.H."/>
            <person name="Devos D.P."/>
            <person name="Kaster A.-K."/>
            <person name="Ovreas L."/>
            <person name="Rohde M."/>
            <person name="Galperin M.Y."/>
            <person name="Jogler C."/>
        </authorList>
    </citation>
    <scope>NUCLEOTIDE SEQUENCE [LARGE SCALE GENOMIC DNA]</scope>
    <source>
        <strain evidence="2 3">Pr1d</strain>
    </source>
</reference>
<dbReference type="AlphaFoldDB" id="A0A5B9QEE7"/>
<evidence type="ECO:0000256" key="1">
    <source>
        <dbReference type="SAM" id="SignalP"/>
    </source>
</evidence>
<evidence type="ECO:0000313" key="2">
    <source>
        <dbReference type="EMBL" id="QEG35965.1"/>
    </source>
</evidence>
<dbReference type="EMBL" id="CP042913">
    <property type="protein sequence ID" value="QEG35965.1"/>
    <property type="molecule type" value="Genomic_DNA"/>
</dbReference>
<dbReference type="InterPro" id="IPR013424">
    <property type="entry name" value="Ice-binding_C"/>
</dbReference>
<dbReference type="Proteomes" id="UP000323917">
    <property type="component" value="Chromosome"/>
</dbReference>
<sequence length="340" mass="36331" precursor="true">MKTASIFLATFVCNTFLGLLSHAAPIASESFATSAGGNDYVSFTSILSQNPTVGASGFVGPWGNCCTGALVPVPGGLTHELTPGETFNGHLVGYTSNSSATRNLSREIDYTPSDGTYYMSMLLRKNAPTTRGDLLAGLGRSQGAETSIFGIDGTWLGFVDGGISFFWGPDAHLSTVLPESQMNVDETYFALLQYDFTTLGPDKVTATIYDGSSAEVASQSFPGLDLDQTMGRFSVVTQDFGPIPELDEWRFGTELRDVMVQALPGDFDLDGDVDGADFLMLQRNPSIGNLAEWQANYGTPNLLAESRAAVPEPATVLLLLVGFAFACIRGPMSHRNQQIL</sequence>
<dbReference type="RefSeq" id="WP_148074399.1">
    <property type="nucleotide sequence ID" value="NZ_CP042913.1"/>
</dbReference>
<dbReference type="OrthoDB" id="9819600at2"/>